<dbReference type="NCBIfam" id="TIGR04056">
    <property type="entry name" value="OMP_RagA_SusC"/>
    <property type="match status" value="1"/>
</dbReference>
<evidence type="ECO:0000256" key="1">
    <source>
        <dbReference type="ARBA" id="ARBA00004571"/>
    </source>
</evidence>
<evidence type="ECO:0000313" key="10">
    <source>
        <dbReference type="EMBL" id="TXD90709.1"/>
    </source>
</evidence>
<protein>
    <submittedName>
        <fullName evidence="10">SusC/RagA family TonB-linked outer membrane protein</fullName>
    </submittedName>
</protein>
<comment type="similarity">
    <text evidence="7">Belongs to the TonB-dependent receptor family.</text>
</comment>
<evidence type="ECO:0000259" key="9">
    <source>
        <dbReference type="Pfam" id="PF07715"/>
    </source>
</evidence>
<evidence type="ECO:0000256" key="7">
    <source>
        <dbReference type="PROSITE-ProRule" id="PRU01360"/>
    </source>
</evidence>
<feature type="domain" description="TonB-dependent receptor plug" evidence="9">
    <location>
        <begin position="116"/>
        <end position="230"/>
    </location>
</feature>
<dbReference type="AlphaFoldDB" id="A0A5C6ZKZ9"/>
<dbReference type="GO" id="GO:0009279">
    <property type="term" value="C:cell outer membrane"/>
    <property type="evidence" value="ECO:0007669"/>
    <property type="project" value="UniProtKB-SubCell"/>
</dbReference>
<proteinExistence type="inferred from homology"/>
<dbReference type="OrthoDB" id="9768177at2"/>
<dbReference type="EMBL" id="VORO01000002">
    <property type="protein sequence ID" value="TXD90709.1"/>
    <property type="molecule type" value="Genomic_DNA"/>
</dbReference>
<dbReference type="Gene3D" id="2.40.170.20">
    <property type="entry name" value="TonB-dependent receptor, beta-barrel domain"/>
    <property type="match status" value="1"/>
</dbReference>
<evidence type="ECO:0000313" key="11">
    <source>
        <dbReference type="Proteomes" id="UP000321578"/>
    </source>
</evidence>
<evidence type="ECO:0000256" key="2">
    <source>
        <dbReference type="ARBA" id="ARBA00022448"/>
    </source>
</evidence>
<dbReference type="Pfam" id="PF07715">
    <property type="entry name" value="Plug"/>
    <property type="match status" value="1"/>
</dbReference>
<dbReference type="NCBIfam" id="TIGR04057">
    <property type="entry name" value="SusC_RagA_signa"/>
    <property type="match status" value="1"/>
</dbReference>
<dbReference type="RefSeq" id="WP_147084812.1">
    <property type="nucleotide sequence ID" value="NZ_VORM01000001.1"/>
</dbReference>
<keyword evidence="2 7" id="KW-0813">Transport</keyword>
<comment type="subcellular location">
    <subcellularLocation>
        <location evidence="1 7">Cell outer membrane</location>
        <topology evidence="1 7">Multi-pass membrane protein</topology>
    </subcellularLocation>
</comment>
<feature type="signal peptide" evidence="8">
    <location>
        <begin position="1"/>
        <end position="22"/>
    </location>
</feature>
<feature type="chain" id="PRO_5022825250" evidence="8">
    <location>
        <begin position="23"/>
        <end position="1084"/>
    </location>
</feature>
<keyword evidence="4 7" id="KW-0812">Transmembrane</keyword>
<accession>A0A5C6ZKZ9</accession>
<evidence type="ECO:0000256" key="3">
    <source>
        <dbReference type="ARBA" id="ARBA00022452"/>
    </source>
</evidence>
<dbReference type="InterPro" id="IPR036942">
    <property type="entry name" value="Beta-barrel_TonB_sf"/>
</dbReference>
<comment type="caution">
    <text evidence="10">The sequence shown here is derived from an EMBL/GenBank/DDBJ whole genome shotgun (WGS) entry which is preliminary data.</text>
</comment>
<dbReference type="SUPFAM" id="SSF49464">
    <property type="entry name" value="Carboxypeptidase regulatory domain-like"/>
    <property type="match status" value="1"/>
</dbReference>
<dbReference type="Pfam" id="PF13715">
    <property type="entry name" value="CarbopepD_reg_2"/>
    <property type="match status" value="1"/>
</dbReference>
<keyword evidence="6 7" id="KW-0998">Cell outer membrane</keyword>
<dbReference type="InterPro" id="IPR023997">
    <property type="entry name" value="TonB-dep_OMP_SusC/RagA_CS"/>
</dbReference>
<dbReference type="Gene3D" id="2.60.40.1120">
    <property type="entry name" value="Carboxypeptidase-like, regulatory domain"/>
    <property type="match status" value="1"/>
</dbReference>
<dbReference type="PROSITE" id="PS52016">
    <property type="entry name" value="TONB_DEPENDENT_REC_3"/>
    <property type="match status" value="1"/>
</dbReference>
<keyword evidence="3 7" id="KW-1134">Transmembrane beta strand</keyword>
<dbReference type="InterPro" id="IPR012910">
    <property type="entry name" value="Plug_dom"/>
</dbReference>
<dbReference type="SUPFAM" id="SSF56935">
    <property type="entry name" value="Porins"/>
    <property type="match status" value="1"/>
</dbReference>
<reference evidence="10 11" key="1">
    <citation type="submission" date="2019-08" db="EMBL/GenBank/DDBJ databases">
        <title>Genomes of Subsaximicrobium wynnwilliamsii strains.</title>
        <authorList>
            <person name="Bowman J.P."/>
        </authorList>
    </citation>
    <scope>NUCLEOTIDE SEQUENCE [LARGE SCALE GENOMIC DNA]</scope>
    <source>
        <strain evidence="10 11">2-80-2</strain>
    </source>
</reference>
<organism evidence="10 11">
    <name type="scientific">Subsaximicrobium wynnwilliamsii</name>
    <dbReference type="NCBI Taxonomy" id="291179"/>
    <lineage>
        <taxon>Bacteria</taxon>
        <taxon>Pseudomonadati</taxon>
        <taxon>Bacteroidota</taxon>
        <taxon>Flavobacteriia</taxon>
        <taxon>Flavobacteriales</taxon>
        <taxon>Flavobacteriaceae</taxon>
        <taxon>Subsaximicrobium</taxon>
    </lineage>
</organism>
<dbReference type="Proteomes" id="UP000321578">
    <property type="component" value="Unassembled WGS sequence"/>
</dbReference>
<keyword evidence="11" id="KW-1185">Reference proteome</keyword>
<evidence type="ECO:0000256" key="5">
    <source>
        <dbReference type="ARBA" id="ARBA00023136"/>
    </source>
</evidence>
<gene>
    <name evidence="10" type="ORF">ESY86_01725</name>
</gene>
<name>A0A5C6ZKZ9_9FLAO</name>
<sequence length="1084" mass="118239">MKLKLTWLMTLFMACVMSFSYAQEKTVTGTVTTSEDGLPLPGASVIVKGTTRGVQTDFDGRYSITANTGDVLVFSYVGTKTAEITMGASNVYDVALEFDNALEEVVVVGYSSTTKEAFTGTASIVDIEEIENKIVSNVTQALRGEIAGVNIVQRSGAPGSTAEVRIRGFGSVNGNQLPLYVVDGAPLTNNSREEVGINLNAINPADIESMVVLKDAAATSIYGSRGANGVILITTKQGKAGTSRISADFTTSVTSLVLPQYDIIESPEEYVEISWRALRNNATLNGLSNPAQYASSNIYSADGSGVGINSLYNIWNVPGNQLINPATGRFDPNVQRRFTPTTFGDAAFGTGKRTEANVQFSGGDEKTKFAGSIGYLDDEGYALNSRYTRYSTRLNLEHKPTEWLTVGANMAYTGARSRNSSDAEGDTGSSGNIFALVNTTPAIYDVFLRDQDGSLVSDPIFGGSQYDYGLGRRAWTNTNAVGVATYDLSQSDITTLLGNFNVGVKMTDWLNFEMRYSGQFQSAKNASRGNSFYGGAAATGGNLFLDDDLSTNQNFLQLLRYNQSFGQHSVEFFVAHESTEDRFKTIAAGSQTAILPNTLDLNQYTFPFGRASSFTQGWTLDSYFSQLNYNYDNKYYVTGSIRRDGSSRFKNNKWGTFGSVGLGWIVTKEDFMSDIRFLDFLKLKASYGAIGDQGTSLQYGYQIQLINSTSDGSYSFTESATLANPDLTWETSNIAQVGFESSWLGNRLNVDVDLYDKRTTNLFFTENLFPSIGSSLFQYNDGELTNRGIEFNVVGKIIENENLRLSVNVNGEIFDNEITRMPTGRGQSEPLVFDDNNNLAKGKSIFDWFMREWAGVDPGNGAALWNLYYDDINNDGIFNAGDTQISNLFTYQDENPGAQIGRTVTDTYANATQRFVGKSAIPKIRGGFRLNLGVKNFDVSAQFSYSLGGYTYDAGYSVLMGNDLVGADNFHTDIRNAWQQPGDITDVPRTSAQFGTDAQQNAFSTRFLTRSDFFALNNINLGYTLPKAAIDAIGLSTFRLFVAGDNLMMLSARRGLNPTTAIATTNSGAYTPVTTFSLGAKVEF</sequence>
<dbReference type="PROSITE" id="PS51257">
    <property type="entry name" value="PROKAR_LIPOPROTEIN"/>
    <property type="match status" value="1"/>
</dbReference>
<evidence type="ECO:0000256" key="8">
    <source>
        <dbReference type="SAM" id="SignalP"/>
    </source>
</evidence>
<dbReference type="InterPro" id="IPR039426">
    <property type="entry name" value="TonB-dep_rcpt-like"/>
</dbReference>
<keyword evidence="5 7" id="KW-0472">Membrane</keyword>
<evidence type="ECO:0000256" key="6">
    <source>
        <dbReference type="ARBA" id="ARBA00023237"/>
    </source>
</evidence>
<evidence type="ECO:0000256" key="4">
    <source>
        <dbReference type="ARBA" id="ARBA00022692"/>
    </source>
</evidence>
<dbReference type="InterPro" id="IPR023996">
    <property type="entry name" value="TonB-dep_OMP_SusC/RagA"/>
</dbReference>
<keyword evidence="8" id="KW-0732">Signal</keyword>
<dbReference type="InterPro" id="IPR037066">
    <property type="entry name" value="Plug_dom_sf"/>
</dbReference>
<dbReference type="Gene3D" id="2.170.130.10">
    <property type="entry name" value="TonB-dependent receptor, plug domain"/>
    <property type="match status" value="1"/>
</dbReference>
<dbReference type="InterPro" id="IPR008969">
    <property type="entry name" value="CarboxyPept-like_regulatory"/>
</dbReference>